<dbReference type="GeneTree" id="ENSGT00390000014243"/>
<sequence>MNPGLKMFQEYLTNQGTVVKPYRWQTQSQICAKCPYHIRTGEEARVPYAEFLRAFGFPYRTTAQTQTHHLLFYELRSFSGTVVQKGHATSCDVQDSHPESMLFEADGYLDAVIHTYGNIGCITLYSNYSPCNEAYQCCVSKIYRFLLKHPETMLCLYFSQPYHIEDSFPTAMWNRQALHSLASLWPLVTLQPLPTGTRCHLLSNFVHSIPESICPAETLSDGQNPHQINNLRGVKTYCREATHREPAVQQNLKAFSSPHPAFQQPLRATKGSLLHPMSQSHSVLFPGSFLPSQREHLHLRPINVVRHLKMPKGLTQHQTATEPQPQSMLTEKTASTVRPEPTKKEELVVITANQI</sequence>
<gene>
    <name evidence="2" type="primary">APOBEC4</name>
</gene>
<dbReference type="InterPro" id="IPR038953">
    <property type="entry name" value="APOBEC4"/>
</dbReference>
<evidence type="ECO:0000313" key="3">
    <source>
        <dbReference type="Proteomes" id="UP000694412"/>
    </source>
</evidence>
<dbReference type="Ensembl" id="ENSCJPT00005037139.1">
    <property type="protein sequence ID" value="ENSCJPP00005027480.1"/>
    <property type="gene ID" value="ENSCJPG00005021304.1"/>
</dbReference>
<reference evidence="2" key="3">
    <citation type="submission" date="2025-09" db="UniProtKB">
        <authorList>
            <consortium name="Ensembl"/>
        </authorList>
    </citation>
    <scope>IDENTIFICATION</scope>
</reference>
<keyword evidence="3" id="KW-1185">Reference proteome</keyword>
<reference evidence="2" key="2">
    <citation type="submission" date="2025-08" db="UniProtKB">
        <authorList>
            <consortium name="Ensembl"/>
        </authorList>
    </citation>
    <scope>IDENTIFICATION</scope>
</reference>
<evidence type="ECO:0000313" key="2">
    <source>
        <dbReference type="Ensembl" id="ENSCJPP00005027480.1"/>
    </source>
</evidence>
<evidence type="ECO:0000256" key="1">
    <source>
        <dbReference type="SAM" id="MobiDB-lite"/>
    </source>
</evidence>
<organism evidence="2 3">
    <name type="scientific">Coturnix japonica</name>
    <name type="common">Japanese quail</name>
    <name type="synonym">Coturnix coturnix japonica</name>
    <dbReference type="NCBI Taxonomy" id="93934"/>
    <lineage>
        <taxon>Eukaryota</taxon>
        <taxon>Metazoa</taxon>
        <taxon>Chordata</taxon>
        <taxon>Craniata</taxon>
        <taxon>Vertebrata</taxon>
        <taxon>Euteleostomi</taxon>
        <taxon>Archelosauria</taxon>
        <taxon>Archosauria</taxon>
        <taxon>Dinosauria</taxon>
        <taxon>Saurischia</taxon>
        <taxon>Theropoda</taxon>
        <taxon>Coelurosauria</taxon>
        <taxon>Aves</taxon>
        <taxon>Neognathae</taxon>
        <taxon>Galloanserae</taxon>
        <taxon>Galliformes</taxon>
        <taxon>Phasianidae</taxon>
        <taxon>Perdicinae</taxon>
        <taxon>Coturnix</taxon>
    </lineage>
</organism>
<name>A0A8C2UIS6_COTJA</name>
<dbReference type="Proteomes" id="UP000694412">
    <property type="component" value="Chromosome 8"/>
</dbReference>
<dbReference type="Gene3D" id="3.40.140.10">
    <property type="entry name" value="Cytidine Deaminase, domain 2"/>
    <property type="match status" value="1"/>
</dbReference>
<dbReference type="PANTHER" id="PTHR35672:SF1">
    <property type="entry name" value="C-U-EDITING ENZYME APOBEC-4-RELATED"/>
    <property type="match status" value="1"/>
</dbReference>
<dbReference type="PANTHER" id="PTHR35672">
    <property type="entry name" value="C-U-EDITING ENZYME APOBEC-4-RELATED"/>
    <property type="match status" value="1"/>
</dbReference>
<dbReference type="Pfam" id="PF18778">
    <property type="entry name" value="NAD1"/>
    <property type="match status" value="1"/>
</dbReference>
<proteinExistence type="predicted"/>
<accession>A0A8C2UIS6</accession>
<reference evidence="2" key="1">
    <citation type="submission" date="2015-11" db="EMBL/GenBank/DDBJ databases">
        <authorList>
            <consortium name="International Coturnix japonica Genome Analysis Consortium"/>
            <person name="Warren W."/>
            <person name="Burt D.W."/>
            <person name="Antin P.B."/>
            <person name="Lanford R."/>
            <person name="Gros J."/>
            <person name="Wilson R.K."/>
        </authorList>
    </citation>
    <scope>NUCLEOTIDE SEQUENCE [LARGE SCALE GENOMIC DNA]</scope>
</reference>
<feature type="compositionally biased region" description="Polar residues" evidence="1">
    <location>
        <begin position="315"/>
        <end position="336"/>
    </location>
</feature>
<dbReference type="AlphaFoldDB" id="A0A8C2UIS6"/>
<feature type="region of interest" description="Disordered" evidence="1">
    <location>
        <begin position="314"/>
        <end position="341"/>
    </location>
</feature>
<protein>
    <submittedName>
        <fullName evidence="2">Apolipoprotein B mRNA editing enzyme catalytic polypeptide like 4</fullName>
    </submittedName>
</protein>